<evidence type="ECO:0000313" key="3">
    <source>
        <dbReference type="Proteomes" id="UP000005359"/>
    </source>
</evidence>
<keyword evidence="1" id="KW-0472">Membrane</keyword>
<feature type="transmembrane region" description="Helical" evidence="1">
    <location>
        <begin position="7"/>
        <end position="27"/>
    </location>
</feature>
<dbReference type="AlphaFoldDB" id="B0G9M7"/>
<name>B0G9M7_9FIRM</name>
<protein>
    <submittedName>
        <fullName evidence="2">Uncharacterized protein</fullName>
    </submittedName>
</protein>
<dbReference type="PaxDb" id="411461-DORFOR_02993"/>
<reference evidence="2 3" key="2">
    <citation type="submission" date="2007-10" db="EMBL/GenBank/DDBJ databases">
        <authorList>
            <person name="Fulton L."/>
            <person name="Clifton S."/>
            <person name="Fulton B."/>
            <person name="Xu J."/>
            <person name="Minx P."/>
            <person name="Pepin K.H."/>
            <person name="Johnson M."/>
            <person name="Thiruvilangam P."/>
            <person name="Bhonagiri V."/>
            <person name="Nash W.E."/>
            <person name="Wang C."/>
            <person name="Mardis E.R."/>
            <person name="Wilson R.K."/>
        </authorList>
    </citation>
    <scope>NUCLEOTIDE SEQUENCE [LARGE SCALE GENOMIC DNA]</scope>
    <source>
        <strain evidence="2 3">ATCC 27755</strain>
    </source>
</reference>
<comment type="caution">
    <text evidence="2">The sequence shown here is derived from an EMBL/GenBank/DDBJ whole genome shotgun (WGS) entry which is preliminary data.</text>
</comment>
<dbReference type="Proteomes" id="UP000005359">
    <property type="component" value="Unassembled WGS sequence"/>
</dbReference>
<organism evidence="2 3">
    <name type="scientific">Dorea formicigenerans ATCC 27755</name>
    <dbReference type="NCBI Taxonomy" id="411461"/>
    <lineage>
        <taxon>Bacteria</taxon>
        <taxon>Bacillati</taxon>
        <taxon>Bacillota</taxon>
        <taxon>Clostridia</taxon>
        <taxon>Lachnospirales</taxon>
        <taxon>Lachnospiraceae</taxon>
        <taxon>Dorea</taxon>
    </lineage>
</organism>
<dbReference type="EMBL" id="AAXA02000015">
    <property type="protein sequence ID" value="EDR46381.1"/>
    <property type="molecule type" value="Genomic_DNA"/>
</dbReference>
<dbReference type="STRING" id="411461.DORFOR_02993"/>
<evidence type="ECO:0000313" key="2">
    <source>
        <dbReference type="EMBL" id="EDR46381.1"/>
    </source>
</evidence>
<keyword evidence="1" id="KW-0812">Transmembrane</keyword>
<accession>B0G9M7</accession>
<dbReference type="eggNOG" id="ENOG502ZE56">
    <property type="taxonomic scope" value="Bacteria"/>
</dbReference>
<reference evidence="2 3" key="1">
    <citation type="submission" date="2007-10" db="EMBL/GenBank/DDBJ databases">
        <title>Draft genome sequence of Dorea formicigenerans(ATCC 27755).</title>
        <authorList>
            <person name="Sudarsanam P."/>
            <person name="Ley R."/>
            <person name="Guruge J."/>
            <person name="Turnbaugh P.J."/>
            <person name="Mahowald M."/>
            <person name="Liep D."/>
            <person name="Gordon J."/>
        </authorList>
    </citation>
    <scope>NUCLEOTIDE SEQUENCE [LARGE SCALE GENOMIC DNA]</scope>
    <source>
        <strain evidence="2 3">ATCC 27755</strain>
    </source>
</reference>
<proteinExistence type="predicted"/>
<sequence length="55" mass="6254">MSMKRIYLILGIIFTIITLIGVGYVLLNHGEVKAGYACVPMVFAIIFIVMYRMKK</sequence>
<feature type="transmembrane region" description="Helical" evidence="1">
    <location>
        <begin position="33"/>
        <end position="51"/>
    </location>
</feature>
<evidence type="ECO:0000256" key="1">
    <source>
        <dbReference type="SAM" id="Phobius"/>
    </source>
</evidence>
<keyword evidence="1" id="KW-1133">Transmembrane helix</keyword>
<gene>
    <name evidence="2" type="ORF">DORFOR_02993</name>
</gene>